<protein>
    <submittedName>
        <fullName evidence="1">Uncharacterized protein</fullName>
    </submittedName>
</protein>
<dbReference type="HOGENOM" id="CLU_2466379_0_0_5"/>
<organism evidence="1 2">
    <name type="scientific">Polymorphum gilvum (strain LMG 25793 / CGMCC 1.9160 / SL003B-26A1)</name>
    <dbReference type="NCBI Taxonomy" id="991905"/>
    <lineage>
        <taxon>Bacteria</taxon>
        <taxon>Pseudomonadati</taxon>
        <taxon>Pseudomonadota</taxon>
        <taxon>Alphaproteobacteria</taxon>
        <taxon>Rhodobacterales</taxon>
        <taxon>Paracoccaceae</taxon>
        <taxon>Polymorphum</taxon>
    </lineage>
</organism>
<dbReference type="AlphaFoldDB" id="F2IZQ4"/>
<accession>F2IZQ4</accession>
<gene>
    <name evidence="1" type="ordered locus">SL003B_1182</name>
</gene>
<name>F2IZQ4_POLGS</name>
<proteinExistence type="predicted"/>
<keyword evidence="2" id="KW-1185">Reference proteome</keyword>
<evidence type="ECO:0000313" key="1">
    <source>
        <dbReference type="EMBL" id="ADZ69611.1"/>
    </source>
</evidence>
<reference evidence="1 2" key="1">
    <citation type="journal article" date="2011" name="J. Bacteriol.">
        <title>Complete genome sequence of Polymorphum gilvum SL003B-26A1T, a crude oil-degrading bacterium from oil-polluted saline soil.</title>
        <authorList>
            <person name="Li S.G."/>
            <person name="Tang Y.Q."/>
            <person name="Nie Y."/>
            <person name="Cai M."/>
            <person name="Wu X.L."/>
        </authorList>
    </citation>
    <scope>NUCLEOTIDE SEQUENCE [LARGE SCALE GENOMIC DNA]</scope>
    <source>
        <strain evidence="2">LMG 25793 / CGMCC 1.9160 / SL003B-26A1</strain>
    </source>
</reference>
<dbReference type="KEGG" id="pgv:SL003B_1182"/>
<sequence>MSCGLVRLTQDRHRFDLPSDRVVLTLVKDKGMRMKAGCTIWPQPGRNRPKNPASYCRRFAVKPTRPATGFGQIGSSLPLPTCRRPVCR</sequence>
<dbReference type="EMBL" id="CP002568">
    <property type="protein sequence ID" value="ADZ69611.1"/>
    <property type="molecule type" value="Genomic_DNA"/>
</dbReference>
<evidence type="ECO:0000313" key="2">
    <source>
        <dbReference type="Proteomes" id="UP000008130"/>
    </source>
</evidence>
<dbReference type="Proteomes" id="UP000008130">
    <property type="component" value="Chromosome"/>
</dbReference>